<dbReference type="EMBL" id="JRYR02000001">
    <property type="protein sequence ID" value="OHX67067.1"/>
    <property type="molecule type" value="Genomic_DNA"/>
</dbReference>
<reference evidence="1 2" key="1">
    <citation type="journal article" date="2012" name="Int. J. Syst. Evol. Microbiol.">
        <title>Flammeovirga pacifica sp. nov., isolated from deep-sea sediment.</title>
        <authorList>
            <person name="Xu H."/>
            <person name="Fu Y."/>
            <person name="Yang N."/>
            <person name="Ding Z."/>
            <person name="Lai Q."/>
            <person name="Zeng R."/>
        </authorList>
    </citation>
    <scope>NUCLEOTIDE SEQUENCE [LARGE SCALE GENOMIC DNA]</scope>
    <source>
        <strain evidence="2">DSM 24597 / LMG 26175 / WPAGA1</strain>
    </source>
</reference>
<name>A0A1S1Z1F7_FLAPC</name>
<protein>
    <submittedName>
        <fullName evidence="1">Uncharacterized protein</fullName>
    </submittedName>
</protein>
<dbReference type="Proteomes" id="UP000179797">
    <property type="component" value="Unassembled WGS sequence"/>
</dbReference>
<accession>A0A1S1Z1F7</accession>
<organism evidence="1 2">
    <name type="scientific">Flammeovirga pacifica</name>
    <dbReference type="NCBI Taxonomy" id="915059"/>
    <lineage>
        <taxon>Bacteria</taxon>
        <taxon>Pseudomonadati</taxon>
        <taxon>Bacteroidota</taxon>
        <taxon>Cytophagia</taxon>
        <taxon>Cytophagales</taxon>
        <taxon>Flammeovirgaceae</taxon>
        <taxon>Flammeovirga</taxon>
    </lineage>
</organism>
<dbReference type="AlphaFoldDB" id="A0A1S1Z1F7"/>
<evidence type="ECO:0000313" key="1">
    <source>
        <dbReference type="EMBL" id="OHX67067.1"/>
    </source>
</evidence>
<comment type="caution">
    <text evidence="1">The sequence shown here is derived from an EMBL/GenBank/DDBJ whole genome shotgun (WGS) entry which is preliminary data.</text>
</comment>
<proteinExistence type="predicted"/>
<gene>
    <name evidence="1" type="ORF">NH26_12295</name>
</gene>
<keyword evidence="2" id="KW-1185">Reference proteome</keyword>
<evidence type="ECO:0000313" key="2">
    <source>
        <dbReference type="Proteomes" id="UP000179797"/>
    </source>
</evidence>
<sequence>MEAKKEISSKIDDFLLENEITLAEKIKELESESIYALGQTAVREEQSFDEVTKKVDIIFNNMRYKVMAKIMSDGDLSEAQKEIKLQESLLDIYQLQNSVEEMILRISIHLEDMNNDTRSLLKRTSDVGEEFVSNITTLTSSIFK</sequence>